<sequence length="205" mass="22809">MPNDSTQSTPTPTAPGYGLLTQLTTGPSSREVASNLLREALAELYPTLNLNPDFCMLVTPRWQVTEQALERGEPQVESLTSILARQALMPKPLVYIEGEHYLTLQPNVRSPVHLPVAIDAIARLMNELSTLLYVAFQEQQLNYWNTSYNSAGVRWKVFANALGKAWNVTTAEGWMRTNARWPACCTTHPTVPTEPPMPPTTFARA</sequence>
<evidence type="ECO:0000313" key="2">
    <source>
        <dbReference type="Proteomes" id="UP001164116"/>
    </source>
</evidence>
<accession>A0ABY6QFJ9</accession>
<name>A0ABY6QFJ9_9PSED</name>
<evidence type="ECO:0000313" key="1">
    <source>
        <dbReference type="EMBL" id="UZW18589.1"/>
    </source>
</evidence>
<dbReference type="RefSeq" id="WP_266245140.1">
    <property type="nucleotide sequence ID" value="NZ_CP112866.1"/>
</dbReference>
<proteinExistence type="predicted"/>
<dbReference type="Proteomes" id="UP001164116">
    <property type="component" value="Chromosome"/>
</dbReference>
<dbReference type="EMBL" id="CP112866">
    <property type="protein sequence ID" value="UZW18589.1"/>
    <property type="molecule type" value="Genomic_DNA"/>
</dbReference>
<organism evidence="1 2">
    <name type="scientific">Pseudomonas quebecensis</name>
    <dbReference type="NCBI Taxonomy" id="2995174"/>
    <lineage>
        <taxon>Bacteria</taxon>
        <taxon>Pseudomonadati</taxon>
        <taxon>Pseudomonadota</taxon>
        <taxon>Gammaproteobacteria</taxon>
        <taxon>Pseudomonadales</taxon>
        <taxon>Pseudomonadaceae</taxon>
        <taxon>Pseudomonas</taxon>
    </lineage>
</organism>
<gene>
    <name evidence="1" type="ORF">OSC50_24975</name>
</gene>
<keyword evidence="2" id="KW-1185">Reference proteome</keyword>
<protein>
    <submittedName>
        <fullName evidence="1">Uncharacterized protein</fullName>
    </submittedName>
</protein>
<reference evidence="1" key="1">
    <citation type="submission" date="2022-11" db="EMBL/GenBank/DDBJ databases">
        <title>Taxonomic description of a new Pseudomonas species.</title>
        <authorList>
            <person name="Tambong J.T."/>
        </authorList>
    </citation>
    <scope>NUCLEOTIDE SEQUENCE</scope>
    <source>
        <strain evidence="1">S1Bt42</strain>
    </source>
</reference>